<dbReference type="Pfam" id="PF01352">
    <property type="entry name" value="KRAB"/>
    <property type="match status" value="1"/>
</dbReference>
<keyword evidence="3" id="KW-1185">Reference proteome</keyword>
<dbReference type="SUPFAM" id="SSF109640">
    <property type="entry name" value="KRAB domain (Kruppel-associated box)"/>
    <property type="match status" value="1"/>
</dbReference>
<proteinExistence type="predicted"/>
<feature type="domain" description="KRAB" evidence="1">
    <location>
        <begin position="45"/>
        <end position="116"/>
    </location>
</feature>
<dbReference type="AlphaFoldDB" id="A0A5F8GVF2"/>
<dbReference type="InterPro" id="IPR036051">
    <property type="entry name" value="KRAB_dom_sf"/>
</dbReference>
<dbReference type="Bgee" id="ENSMODG00000050100">
    <property type="expression patterns" value="Expressed in skeleton of lower jaw and 19 other cell types or tissues"/>
</dbReference>
<reference evidence="2" key="2">
    <citation type="submission" date="2025-08" db="UniProtKB">
        <authorList>
            <consortium name="Ensembl"/>
        </authorList>
    </citation>
    <scope>IDENTIFICATION</scope>
</reference>
<dbReference type="Gene3D" id="6.10.140.140">
    <property type="match status" value="1"/>
</dbReference>
<dbReference type="Ensembl" id="ENSMODT00000085569.1">
    <property type="protein sequence ID" value="ENSMODP00000051515.1"/>
    <property type="gene ID" value="ENSMODG00000050100.1"/>
</dbReference>
<accession>A0A5F8GVF2</accession>
<reference evidence="2 3" key="1">
    <citation type="journal article" date="2007" name="Nature">
        <title>Genome of the marsupial Monodelphis domestica reveals innovation in non-coding sequences.</title>
        <authorList>
            <person name="Mikkelsen T.S."/>
            <person name="Wakefield M.J."/>
            <person name="Aken B."/>
            <person name="Amemiya C.T."/>
            <person name="Chang J.L."/>
            <person name="Duke S."/>
            <person name="Garber M."/>
            <person name="Gentles A.J."/>
            <person name="Goodstadt L."/>
            <person name="Heger A."/>
            <person name="Jurka J."/>
            <person name="Kamal M."/>
            <person name="Mauceli E."/>
            <person name="Searle S.M."/>
            <person name="Sharpe T."/>
            <person name="Baker M.L."/>
            <person name="Batzer M.A."/>
            <person name="Benos P.V."/>
            <person name="Belov K."/>
            <person name="Clamp M."/>
            <person name="Cook A."/>
            <person name="Cuff J."/>
            <person name="Das R."/>
            <person name="Davidow L."/>
            <person name="Deakin J.E."/>
            <person name="Fazzari M.J."/>
            <person name="Glass J.L."/>
            <person name="Grabherr M."/>
            <person name="Greally J.M."/>
            <person name="Gu W."/>
            <person name="Hore T.A."/>
            <person name="Huttley G.A."/>
            <person name="Kleber M."/>
            <person name="Jirtle R.L."/>
            <person name="Koina E."/>
            <person name="Lee J.T."/>
            <person name="Mahony S."/>
            <person name="Marra M.A."/>
            <person name="Miller R.D."/>
            <person name="Nicholls R.D."/>
            <person name="Oda M."/>
            <person name="Papenfuss A.T."/>
            <person name="Parra Z.E."/>
            <person name="Pollock D.D."/>
            <person name="Ray D.A."/>
            <person name="Schein J.E."/>
            <person name="Speed T.P."/>
            <person name="Thompson K."/>
            <person name="VandeBerg J.L."/>
            <person name="Wade C.M."/>
            <person name="Walker J.A."/>
            <person name="Waters P.D."/>
            <person name="Webber C."/>
            <person name="Weidman J.R."/>
            <person name="Xie X."/>
            <person name="Zody M.C."/>
            <person name="Baldwin J."/>
            <person name="Abdouelleil A."/>
            <person name="Abdulkadir J."/>
            <person name="Abebe A."/>
            <person name="Abera B."/>
            <person name="Abreu J."/>
            <person name="Acer S.C."/>
            <person name="Aftuck L."/>
            <person name="Alexander A."/>
            <person name="An P."/>
            <person name="Anderson E."/>
            <person name="Anderson S."/>
            <person name="Arachi H."/>
            <person name="Azer M."/>
            <person name="Bachantsang P."/>
            <person name="Barry A."/>
            <person name="Bayul T."/>
            <person name="Berlin A."/>
            <person name="Bessette D."/>
            <person name="Bloom T."/>
            <person name="Bloom T."/>
            <person name="Boguslavskiy L."/>
            <person name="Bonnet C."/>
            <person name="Boukhgalter B."/>
            <person name="Bourzgui I."/>
            <person name="Brown A."/>
            <person name="Cahill P."/>
            <person name="Channer S."/>
            <person name="Cheshatsang Y."/>
            <person name="Chuda L."/>
            <person name="Citroen M."/>
            <person name="Collymore A."/>
            <person name="Cooke P."/>
            <person name="Costello M."/>
            <person name="D'Aco K."/>
            <person name="Daza R."/>
            <person name="De Haan G."/>
            <person name="DeGray S."/>
            <person name="DeMaso C."/>
            <person name="Dhargay N."/>
            <person name="Dooley K."/>
            <person name="Dooley E."/>
            <person name="Doricent M."/>
            <person name="Dorje P."/>
            <person name="Dorjee K."/>
            <person name="Dupes A."/>
            <person name="Elong R."/>
            <person name="Falk J."/>
            <person name="Farina A."/>
            <person name="Faro S."/>
            <person name="Ferguson D."/>
            <person name="Fisher S."/>
            <person name="Foley C.D."/>
            <person name="Franke A."/>
            <person name="Friedrich D."/>
            <person name="Gadbois L."/>
            <person name="Gearin G."/>
            <person name="Gearin C.R."/>
            <person name="Giannoukos G."/>
            <person name="Goode T."/>
            <person name="Graham J."/>
            <person name="Grandbois E."/>
            <person name="Grewal S."/>
            <person name="Gyaltsen K."/>
            <person name="Hafez N."/>
            <person name="Hagos B."/>
            <person name="Hall J."/>
            <person name="Henson C."/>
            <person name="Hollinger A."/>
            <person name="Honan T."/>
            <person name="Huard M.D."/>
            <person name="Hughes L."/>
            <person name="Hurhula B."/>
            <person name="Husby M.E."/>
            <person name="Kamat A."/>
            <person name="Kanga B."/>
            <person name="Kashin S."/>
            <person name="Khazanovich D."/>
            <person name="Kisner P."/>
            <person name="Lance K."/>
            <person name="Lara M."/>
            <person name="Lee W."/>
            <person name="Lennon N."/>
            <person name="Letendre F."/>
            <person name="LeVine R."/>
            <person name="Lipovsky A."/>
            <person name="Liu X."/>
            <person name="Liu J."/>
            <person name="Liu S."/>
            <person name="Lokyitsang T."/>
            <person name="Lokyitsang Y."/>
            <person name="Lubonja R."/>
            <person name="Lui A."/>
            <person name="MacDonald P."/>
            <person name="Magnisalis V."/>
            <person name="Maru K."/>
            <person name="Matthews C."/>
            <person name="McCusker W."/>
            <person name="McDonough S."/>
            <person name="Mehta T."/>
            <person name="Meldrim J."/>
            <person name="Meneus L."/>
            <person name="Mihai O."/>
            <person name="Mihalev A."/>
            <person name="Mihova T."/>
            <person name="Mittelman R."/>
            <person name="Mlenga V."/>
            <person name="Montmayeur A."/>
            <person name="Mulrain L."/>
            <person name="Navidi A."/>
            <person name="Naylor J."/>
            <person name="Negash T."/>
            <person name="Nguyen T."/>
            <person name="Nguyen N."/>
            <person name="Nicol R."/>
            <person name="Norbu C."/>
            <person name="Norbu N."/>
            <person name="Novod N."/>
            <person name="O'Neill B."/>
            <person name="Osman S."/>
            <person name="Markiewicz E."/>
            <person name="Oyono O.L."/>
            <person name="Patti C."/>
            <person name="Phunkhang P."/>
            <person name="Pierre F."/>
            <person name="Priest M."/>
            <person name="Raghuraman S."/>
            <person name="Rege F."/>
            <person name="Reyes R."/>
            <person name="Rise C."/>
            <person name="Rogov P."/>
            <person name="Ross K."/>
            <person name="Ryan E."/>
            <person name="Settipalli S."/>
            <person name="Shea T."/>
            <person name="Sherpa N."/>
            <person name="Shi L."/>
            <person name="Shih D."/>
            <person name="Sparrow T."/>
            <person name="Spaulding J."/>
            <person name="Stalker J."/>
            <person name="Stange-Thomann N."/>
            <person name="Stavropoulos S."/>
            <person name="Stone C."/>
            <person name="Strader C."/>
            <person name="Tesfaye S."/>
            <person name="Thomson T."/>
            <person name="Thoulutsang Y."/>
            <person name="Thoulutsang D."/>
            <person name="Topham K."/>
            <person name="Topping I."/>
            <person name="Tsamla T."/>
            <person name="Vassiliev H."/>
            <person name="Vo A."/>
            <person name="Wangchuk T."/>
            <person name="Wangdi T."/>
            <person name="Weiand M."/>
            <person name="Wilkinson J."/>
            <person name="Wilson A."/>
            <person name="Yadav S."/>
            <person name="Young G."/>
            <person name="Yu Q."/>
            <person name="Zembek L."/>
            <person name="Zhong D."/>
            <person name="Zimmer A."/>
            <person name="Zwirko Z."/>
            <person name="Jaffe D.B."/>
            <person name="Alvarez P."/>
            <person name="Brockman W."/>
            <person name="Butler J."/>
            <person name="Chin C."/>
            <person name="Gnerre S."/>
            <person name="MacCallum I."/>
            <person name="Graves J.A."/>
            <person name="Ponting C.P."/>
            <person name="Breen M."/>
            <person name="Samollow P.B."/>
            <person name="Lander E.S."/>
            <person name="Lindblad-Toh K."/>
        </authorList>
    </citation>
    <scope>NUCLEOTIDE SEQUENCE [LARGE SCALE GENOMIC DNA]</scope>
</reference>
<evidence type="ECO:0000259" key="1">
    <source>
        <dbReference type="PROSITE" id="PS50805"/>
    </source>
</evidence>
<protein>
    <submittedName>
        <fullName evidence="2">Zinc finger protein 271-like</fullName>
    </submittedName>
</protein>
<dbReference type="PROSITE" id="PS50805">
    <property type="entry name" value="KRAB"/>
    <property type="match status" value="1"/>
</dbReference>
<sequence>MEDGAPWPWDTAPSLQALAFSQDWSGENEDRMTFEFLTARIQESVTFKDVSVDFTWEEWRHLDPAQRDLYRNVMLENYENLVSVGISVSTVDMISLLEKRDGPWMPEGEVSGAICPDSLNEKSNFEPRDSNRMHTIWMGISSEKSLPKESVVWHSKMKEATGTGSKRSTEITWIMPKEFTGLKIKDQSR</sequence>
<dbReference type="SMART" id="SM00349">
    <property type="entry name" value="KRAB"/>
    <property type="match status" value="1"/>
</dbReference>
<evidence type="ECO:0000313" key="2">
    <source>
        <dbReference type="Ensembl" id="ENSMODP00000051515.1"/>
    </source>
</evidence>
<dbReference type="PANTHER" id="PTHR23232">
    <property type="entry name" value="KRAB DOMAIN C2H2 ZINC FINGER"/>
    <property type="match status" value="1"/>
</dbReference>
<dbReference type="GO" id="GO:0006355">
    <property type="term" value="P:regulation of DNA-templated transcription"/>
    <property type="evidence" value="ECO:0007669"/>
    <property type="project" value="InterPro"/>
</dbReference>
<dbReference type="InterPro" id="IPR050169">
    <property type="entry name" value="Krueppel_C2H2_ZnF"/>
</dbReference>
<dbReference type="PANTHER" id="PTHR23232:SF168">
    <property type="entry name" value="KRAB DOMAIN-CONTAINING PROTEIN"/>
    <property type="match status" value="1"/>
</dbReference>
<dbReference type="InterPro" id="IPR001909">
    <property type="entry name" value="KRAB"/>
</dbReference>
<evidence type="ECO:0000313" key="3">
    <source>
        <dbReference type="Proteomes" id="UP000002280"/>
    </source>
</evidence>
<dbReference type="CDD" id="cd07765">
    <property type="entry name" value="KRAB_A-box"/>
    <property type="match status" value="1"/>
</dbReference>
<organism evidence="2 3">
    <name type="scientific">Monodelphis domestica</name>
    <name type="common">Gray short-tailed opossum</name>
    <dbReference type="NCBI Taxonomy" id="13616"/>
    <lineage>
        <taxon>Eukaryota</taxon>
        <taxon>Metazoa</taxon>
        <taxon>Chordata</taxon>
        <taxon>Craniata</taxon>
        <taxon>Vertebrata</taxon>
        <taxon>Euteleostomi</taxon>
        <taxon>Mammalia</taxon>
        <taxon>Metatheria</taxon>
        <taxon>Didelphimorphia</taxon>
        <taxon>Didelphidae</taxon>
        <taxon>Monodelphis</taxon>
    </lineage>
</organism>
<dbReference type="Proteomes" id="UP000002280">
    <property type="component" value="Chromosome 2"/>
</dbReference>
<dbReference type="GeneTree" id="ENSGT00940000154650"/>
<reference evidence="2" key="3">
    <citation type="submission" date="2025-09" db="UniProtKB">
        <authorList>
            <consortium name="Ensembl"/>
        </authorList>
    </citation>
    <scope>IDENTIFICATION</scope>
</reference>
<name>A0A5F8GVF2_MONDO</name>